<dbReference type="GO" id="GO:0008289">
    <property type="term" value="F:lipid binding"/>
    <property type="evidence" value="ECO:0007669"/>
    <property type="project" value="InterPro"/>
</dbReference>
<dbReference type="STRING" id="31234.E3NUC0"/>
<proteinExistence type="predicted"/>
<accession>E3NUC0</accession>
<sequence>MIESIIDRDMNILLSNMPLKVSIKSGKFNKIVKLQIRINENNLDIIGETFGVAPKKHNRAGKLSSFSAKNITLTHFVQRLRDKELVLDYQMLTAPFVQNGAINMLSKGEISFRGHGGTPFSPPNIRIPAPHGSLFLIFSNKFNLFSGVHMIEFYASDYLANSMLYHSYRQKFLDVTVGPESSPQLQGLLVTTCGPAGFCLGEFLGTLGEQFPDRQVEIEFFAKKAPLIVFIDNRSRFRLHGGLNMYVRPSKPTQVKQQVHEISSIQQQTFLLKILKADTTMTANVNLWINGSVIVGNSTIENLDFKMKKLLLEDSFVPNIPPPSLLKLDNGQLVTPTGVRFDIPRCGRNIGTMNMDENCYNQLERNGKLTQSNDHPRLVQPNSSSDEAPRINMWMHTHRQTGVGPRQEKFTEEVALSKTDVMKMVSAKTQTDVKPKSVKDRNERNERVRSLNHHRFVEYLKHSTYKKVKPLKHPQGCLFCKDKGHSAQHCHVYPEADSRIEFLNKNQLCHHCVFPGHDAQNCPTFHRKSVCRYCKGRHILAICKSSTIPANTSQYSSTESSSTLQDATIKRMD</sequence>
<dbReference type="SMART" id="SM00343">
    <property type="entry name" value="ZnF_C2HC"/>
    <property type="match status" value="3"/>
</dbReference>
<dbReference type="InterPro" id="IPR001124">
    <property type="entry name" value="Lipid-bd_serum_glycop_C"/>
</dbReference>
<feature type="domain" description="CCHC-type" evidence="3">
    <location>
        <begin position="476"/>
        <end position="492"/>
    </location>
</feature>
<reference evidence="4" key="1">
    <citation type="submission" date="2007-07" db="EMBL/GenBank/DDBJ databases">
        <title>PCAP assembly of the Caenorhabditis remanei genome.</title>
        <authorList>
            <consortium name="The Caenorhabditis remanei Sequencing Consortium"/>
            <person name="Wilson R.K."/>
        </authorList>
    </citation>
    <scope>NUCLEOTIDE SEQUENCE [LARGE SCALE GENOMIC DNA]</scope>
    <source>
        <strain evidence="4">PB4641</strain>
    </source>
</reference>
<protein>
    <recommendedName>
        <fullName evidence="6">CCHC-type domain-containing protein</fullName>
    </recommendedName>
</protein>
<evidence type="ECO:0000259" key="2">
    <source>
        <dbReference type="SMART" id="SM00329"/>
    </source>
</evidence>
<dbReference type="InterPro" id="IPR001878">
    <property type="entry name" value="Znf_CCHC"/>
</dbReference>
<feature type="domain" description="CCHC-type" evidence="3">
    <location>
        <begin position="530"/>
        <end position="545"/>
    </location>
</feature>
<evidence type="ECO:0000313" key="5">
    <source>
        <dbReference type="Proteomes" id="UP000008281"/>
    </source>
</evidence>
<evidence type="ECO:0000256" key="1">
    <source>
        <dbReference type="SAM" id="MobiDB-lite"/>
    </source>
</evidence>
<feature type="region of interest" description="Disordered" evidence="1">
    <location>
        <begin position="550"/>
        <end position="573"/>
    </location>
</feature>
<gene>
    <name evidence="4" type="ORF">CRE_21693</name>
</gene>
<feature type="domain" description="CCHC-type" evidence="3">
    <location>
        <begin position="508"/>
        <end position="524"/>
    </location>
</feature>
<dbReference type="AlphaFoldDB" id="E3NUC0"/>
<dbReference type="OrthoDB" id="10255543at2759"/>
<dbReference type="GO" id="GO:0008270">
    <property type="term" value="F:zinc ion binding"/>
    <property type="evidence" value="ECO:0007669"/>
    <property type="project" value="InterPro"/>
</dbReference>
<dbReference type="GO" id="GO:0005615">
    <property type="term" value="C:extracellular space"/>
    <property type="evidence" value="ECO:0007669"/>
    <property type="project" value="TreeGrafter"/>
</dbReference>
<evidence type="ECO:0000313" key="4">
    <source>
        <dbReference type="EMBL" id="EFO94331.1"/>
    </source>
</evidence>
<evidence type="ECO:0008006" key="6">
    <source>
        <dbReference type="Google" id="ProtNLM"/>
    </source>
</evidence>
<feature type="compositionally biased region" description="Low complexity" evidence="1">
    <location>
        <begin position="552"/>
        <end position="563"/>
    </location>
</feature>
<keyword evidence="5" id="KW-1185">Reference proteome</keyword>
<dbReference type="Pfam" id="PF02886">
    <property type="entry name" value="LBP_BPI_CETP_C"/>
    <property type="match status" value="1"/>
</dbReference>
<dbReference type="InterPro" id="IPR017943">
    <property type="entry name" value="Bactericidal_perm-incr_a/b_dom"/>
</dbReference>
<name>E3NUC0_CAERE</name>
<dbReference type="Gene3D" id="3.15.20.10">
    <property type="entry name" value="Bactericidal permeability-increasing protein, domain 2"/>
    <property type="match status" value="1"/>
</dbReference>
<dbReference type="InterPro" id="IPR032942">
    <property type="entry name" value="BPI/LBP/Plunc"/>
</dbReference>
<dbReference type="InParanoid" id="E3NUC0"/>
<evidence type="ECO:0000259" key="3">
    <source>
        <dbReference type="SMART" id="SM00343"/>
    </source>
</evidence>
<dbReference type="GO" id="GO:0003676">
    <property type="term" value="F:nucleic acid binding"/>
    <property type="evidence" value="ECO:0007669"/>
    <property type="project" value="InterPro"/>
</dbReference>
<dbReference type="EMBL" id="DS270486">
    <property type="protein sequence ID" value="EFO94331.1"/>
    <property type="molecule type" value="Genomic_DNA"/>
</dbReference>
<dbReference type="PANTHER" id="PTHR10504">
    <property type="entry name" value="BACTERICIDAL PERMEABILITY-INCREASING BPI PROTEIN-RELATED"/>
    <property type="match status" value="1"/>
</dbReference>
<organism evidence="5">
    <name type="scientific">Caenorhabditis remanei</name>
    <name type="common">Caenorhabditis vulgaris</name>
    <dbReference type="NCBI Taxonomy" id="31234"/>
    <lineage>
        <taxon>Eukaryota</taxon>
        <taxon>Metazoa</taxon>
        <taxon>Ecdysozoa</taxon>
        <taxon>Nematoda</taxon>
        <taxon>Chromadorea</taxon>
        <taxon>Rhabditida</taxon>
        <taxon>Rhabditina</taxon>
        <taxon>Rhabditomorpha</taxon>
        <taxon>Rhabditoidea</taxon>
        <taxon>Rhabditidae</taxon>
        <taxon>Peloderinae</taxon>
        <taxon>Caenorhabditis</taxon>
    </lineage>
</organism>
<dbReference type="eggNOG" id="KOG4160">
    <property type="taxonomic scope" value="Eukaryota"/>
</dbReference>
<dbReference type="SUPFAM" id="SSF55394">
    <property type="entry name" value="Bactericidal permeability-increasing protein, BPI"/>
    <property type="match status" value="1"/>
</dbReference>
<dbReference type="HOGENOM" id="CLU_475875_0_0_1"/>
<dbReference type="PANTHER" id="PTHR10504:SF137">
    <property type="entry name" value="BPI FOLD-CONTAINING FAMILY C PROTEIN"/>
    <property type="match status" value="1"/>
</dbReference>
<dbReference type="SMART" id="SM00329">
    <property type="entry name" value="BPI2"/>
    <property type="match status" value="1"/>
</dbReference>
<feature type="domain" description="Lipid-binding serum glycoprotein C-terminal" evidence="2">
    <location>
        <begin position="149"/>
        <end position="357"/>
    </location>
</feature>
<dbReference type="Proteomes" id="UP000008281">
    <property type="component" value="Unassembled WGS sequence"/>
</dbReference>
<feature type="region of interest" description="Disordered" evidence="1">
    <location>
        <begin position="368"/>
        <end position="388"/>
    </location>
</feature>